<dbReference type="EMBL" id="MU003544">
    <property type="protein sequence ID" value="KAF2463919.1"/>
    <property type="molecule type" value="Genomic_DNA"/>
</dbReference>
<evidence type="ECO:0000313" key="1">
    <source>
        <dbReference type="EMBL" id="KAF2463919.1"/>
    </source>
</evidence>
<proteinExistence type="predicted"/>
<keyword evidence="2" id="KW-1185">Reference proteome</keyword>
<protein>
    <submittedName>
        <fullName evidence="1">Uncharacterized protein</fullName>
    </submittedName>
</protein>
<name>A0ACB6QA53_9PLEO</name>
<organism evidence="1 2">
    <name type="scientific">Lindgomyces ingoldianus</name>
    <dbReference type="NCBI Taxonomy" id="673940"/>
    <lineage>
        <taxon>Eukaryota</taxon>
        <taxon>Fungi</taxon>
        <taxon>Dikarya</taxon>
        <taxon>Ascomycota</taxon>
        <taxon>Pezizomycotina</taxon>
        <taxon>Dothideomycetes</taxon>
        <taxon>Pleosporomycetidae</taxon>
        <taxon>Pleosporales</taxon>
        <taxon>Lindgomycetaceae</taxon>
        <taxon>Lindgomyces</taxon>
    </lineage>
</organism>
<comment type="caution">
    <text evidence="1">The sequence shown here is derived from an EMBL/GenBank/DDBJ whole genome shotgun (WGS) entry which is preliminary data.</text>
</comment>
<gene>
    <name evidence="1" type="ORF">BDR25DRAFT_105488</name>
</gene>
<reference evidence="1" key="1">
    <citation type="journal article" date="2020" name="Stud. Mycol.">
        <title>101 Dothideomycetes genomes: a test case for predicting lifestyles and emergence of pathogens.</title>
        <authorList>
            <person name="Haridas S."/>
            <person name="Albert R."/>
            <person name="Binder M."/>
            <person name="Bloem J."/>
            <person name="Labutti K."/>
            <person name="Salamov A."/>
            <person name="Andreopoulos B."/>
            <person name="Baker S."/>
            <person name="Barry K."/>
            <person name="Bills G."/>
            <person name="Bluhm B."/>
            <person name="Cannon C."/>
            <person name="Castanera R."/>
            <person name="Culley D."/>
            <person name="Daum C."/>
            <person name="Ezra D."/>
            <person name="Gonzalez J."/>
            <person name="Henrissat B."/>
            <person name="Kuo A."/>
            <person name="Liang C."/>
            <person name="Lipzen A."/>
            <person name="Lutzoni F."/>
            <person name="Magnuson J."/>
            <person name="Mondo S."/>
            <person name="Nolan M."/>
            <person name="Ohm R."/>
            <person name="Pangilinan J."/>
            <person name="Park H.-J."/>
            <person name="Ramirez L."/>
            <person name="Alfaro M."/>
            <person name="Sun H."/>
            <person name="Tritt A."/>
            <person name="Yoshinaga Y."/>
            <person name="Zwiers L.-H."/>
            <person name="Turgeon B."/>
            <person name="Goodwin S."/>
            <person name="Spatafora J."/>
            <person name="Crous P."/>
            <person name="Grigoriev I."/>
        </authorList>
    </citation>
    <scope>NUCLEOTIDE SEQUENCE</scope>
    <source>
        <strain evidence="1">ATCC 200398</strain>
    </source>
</reference>
<evidence type="ECO:0000313" key="2">
    <source>
        <dbReference type="Proteomes" id="UP000799755"/>
    </source>
</evidence>
<dbReference type="Proteomes" id="UP000799755">
    <property type="component" value="Unassembled WGS sequence"/>
</dbReference>
<accession>A0ACB6QA53</accession>
<sequence length="330" mass="37084">MAMTSCPAHFLEDCGATGPVEANPDIAGIGTIISFLLTACLAIIASVIIIYLDHYQKIVNIFRHYVTKNPDVYAEDTNYIRGYKLQRHLFWADVVRKILNALNDSQLFTGTAVQIVSLIQHCTISIYHYQIVTELAYLSTVTHLLALVALRDDFVQDRLSNVPRVAVMILNLALLGYTSFYGYSYELSSLERKSSANLACYYAGHKPAYGPAFWFKWILLLAAGLAGHFSIFFSMYVTRHKTEDRSWIQLWGARFRNYVVTPVYTIYGLVNASIVLSRSQALGSPLVEIEGSEKEWGFGQLLAMLLLGLTLLPGWETYREEADIAELLAI</sequence>